<dbReference type="InterPro" id="IPR037171">
    <property type="entry name" value="NagB/RpiA_transferase-like"/>
</dbReference>
<sequence length="204" mass="22014">MTPLDKASARAHFRKLRQDLPETDRRAAAEQLADHVMAGLEAAGAERGSTVAGYLSTGAEPSTELLLPALTRAGYRVVVPVCEPEYQLSWVQWYDGVELVRSPRAWVYEPVGERLPSAIMADVPLILVPGLAVDADGNRIGQGGGYYDRFLAGVARLPEQPKEVGVFYPHEVVAPGSFEVTELDAPLDGAVTAEGWIWFGPGTV</sequence>
<evidence type="ECO:0000313" key="7">
    <source>
        <dbReference type="Proteomes" id="UP000181917"/>
    </source>
</evidence>
<dbReference type="EC" id="6.3.3.2" evidence="5"/>
<reference evidence="6 7" key="1">
    <citation type="submission" date="2016-10" db="EMBL/GenBank/DDBJ databases">
        <authorList>
            <person name="de Groot N.N."/>
        </authorList>
    </citation>
    <scope>NUCLEOTIDE SEQUENCE [LARGE SCALE GENOMIC DNA]</scope>
    <source>
        <strain evidence="6 7">DSM 20117</strain>
    </source>
</reference>
<evidence type="ECO:0000313" key="6">
    <source>
        <dbReference type="EMBL" id="SDQ97258.1"/>
    </source>
</evidence>
<protein>
    <recommendedName>
        <fullName evidence="5">5-formyltetrahydrofolate cyclo-ligase</fullName>
        <ecNumber evidence="5">6.3.3.2</ecNumber>
    </recommendedName>
</protein>
<dbReference type="EMBL" id="FNKH01000002">
    <property type="protein sequence ID" value="SDQ97258.1"/>
    <property type="molecule type" value="Genomic_DNA"/>
</dbReference>
<evidence type="ECO:0000256" key="2">
    <source>
        <dbReference type="ARBA" id="ARBA00022741"/>
    </source>
</evidence>
<dbReference type="GO" id="GO:0046872">
    <property type="term" value="F:metal ion binding"/>
    <property type="evidence" value="ECO:0007669"/>
    <property type="project" value="UniProtKB-KW"/>
</dbReference>
<dbReference type="GO" id="GO:0035999">
    <property type="term" value="P:tetrahydrofolate interconversion"/>
    <property type="evidence" value="ECO:0007669"/>
    <property type="project" value="TreeGrafter"/>
</dbReference>
<feature type="binding site" evidence="4">
    <location>
        <position position="55"/>
    </location>
    <ligand>
        <name>substrate</name>
    </ligand>
</feature>
<evidence type="ECO:0000256" key="4">
    <source>
        <dbReference type="PIRSR" id="PIRSR006806-1"/>
    </source>
</evidence>
<gene>
    <name evidence="6" type="ORF">SAMN04489742_3313</name>
</gene>
<name>A0A1H1F8T2_9MICC</name>
<accession>A0A1H1F8T2</accession>
<dbReference type="Gene3D" id="3.40.50.10420">
    <property type="entry name" value="NagB/RpiA/CoA transferase-like"/>
    <property type="match status" value="1"/>
</dbReference>
<dbReference type="Proteomes" id="UP000181917">
    <property type="component" value="Unassembled WGS sequence"/>
</dbReference>
<keyword evidence="6" id="KW-0436">Ligase</keyword>
<dbReference type="GO" id="GO:0005524">
    <property type="term" value="F:ATP binding"/>
    <property type="evidence" value="ECO:0007669"/>
    <property type="project" value="UniProtKB-KW"/>
</dbReference>
<evidence type="ECO:0000256" key="5">
    <source>
        <dbReference type="RuleBase" id="RU361279"/>
    </source>
</evidence>
<keyword evidence="7" id="KW-1185">Reference proteome</keyword>
<dbReference type="PANTHER" id="PTHR23407:SF1">
    <property type="entry name" value="5-FORMYLTETRAHYDROFOLATE CYCLO-LIGASE"/>
    <property type="match status" value="1"/>
</dbReference>
<dbReference type="Pfam" id="PF01812">
    <property type="entry name" value="5-FTHF_cyc-lig"/>
    <property type="match status" value="1"/>
</dbReference>
<dbReference type="GO" id="GO:0009396">
    <property type="term" value="P:folic acid-containing compound biosynthetic process"/>
    <property type="evidence" value="ECO:0007669"/>
    <property type="project" value="TreeGrafter"/>
</dbReference>
<keyword evidence="3 4" id="KW-0067">ATP-binding</keyword>
<dbReference type="InterPro" id="IPR024185">
    <property type="entry name" value="FTHF_cligase-like_sf"/>
</dbReference>
<evidence type="ECO:0000256" key="3">
    <source>
        <dbReference type="ARBA" id="ARBA00022840"/>
    </source>
</evidence>
<dbReference type="NCBIfam" id="TIGR02727">
    <property type="entry name" value="MTHFS_bact"/>
    <property type="match status" value="1"/>
</dbReference>
<dbReference type="AlphaFoldDB" id="A0A1H1F8T2"/>
<dbReference type="PANTHER" id="PTHR23407">
    <property type="entry name" value="ATPASE INHIBITOR/5-FORMYLTETRAHYDROFOLATE CYCLO-LIGASE"/>
    <property type="match status" value="1"/>
</dbReference>
<keyword evidence="5" id="KW-0460">Magnesium</keyword>
<dbReference type="GO" id="GO:0030272">
    <property type="term" value="F:5-formyltetrahydrofolate cyclo-ligase activity"/>
    <property type="evidence" value="ECO:0007669"/>
    <property type="project" value="UniProtKB-EC"/>
</dbReference>
<dbReference type="RefSeq" id="WP_158300421.1">
    <property type="nucleotide sequence ID" value="NZ_CP018863.1"/>
</dbReference>
<comment type="catalytic activity">
    <reaction evidence="5">
        <text>(6S)-5-formyl-5,6,7,8-tetrahydrofolate + ATP = (6R)-5,10-methenyltetrahydrofolate + ADP + phosphate</text>
        <dbReference type="Rhea" id="RHEA:10488"/>
        <dbReference type="ChEBI" id="CHEBI:30616"/>
        <dbReference type="ChEBI" id="CHEBI:43474"/>
        <dbReference type="ChEBI" id="CHEBI:57455"/>
        <dbReference type="ChEBI" id="CHEBI:57457"/>
        <dbReference type="ChEBI" id="CHEBI:456216"/>
        <dbReference type="EC" id="6.3.3.2"/>
    </reaction>
</comment>
<proteinExistence type="inferred from homology"/>
<dbReference type="PIRSF" id="PIRSF006806">
    <property type="entry name" value="FTHF_cligase"/>
    <property type="match status" value="1"/>
</dbReference>
<dbReference type="STRING" id="37928.SAMN04489742_3313"/>
<dbReference type="InterPro" id="IPR002698">
    <property type="entry name" value="FTHF_cligase"/>
</dbReference>
<feature type="binding site" evidence="4">
    <location>
        <begin position="139"/>
        <end position="147"/>
    </location>
    <ligand>
        <name>ATP</name>
        <dbReference type="ChEBI" id="CHEBI:30616"/>
    </ligand>
</feature>
<feature type="binding site" evidence="4">
    <location>
        <position position="60"/>
    </location>
    <ligand>
        <name>substrate</name>
    </ligand>
</feature>
<organism evidence="6 7">
    <name type="scientific">Crystallibacter crystallopoietes</name>
    <dbReference type="NCBI Taxonomy" id="37928"/>
    <lineage>
        <taxon>Bacteria</taxon>
        <taxon>Bacillati</taxon>
        <taxon>Actinomycetota</taxon>
        <taxon>Actinomycetes</taxon>
        <taxon>Micrococcales</taxon>
        <taxon>Micrococcaceae</taxon>
        <taxon>Crystallibacter</taxon>
    </lineage>
</organism>
<comment type="cofactor">
    <cofactor evidence="5">
        <name>Mg(2+)</name>
        <dbReference type="ChEBI" id="CHEBI:18420"/>
    </cofactor>
</comment>
<keyword evidence="2 4" id="KW-0547">Nucleotide-binding</keyword>
<dbReference type="SUPFAM" id="SSF100950">
    <property type="entry name" value="NagB/RpiA/CoA transferase-like"/>
    <property type="match status" value="1"/>
</dbReference>
<keyword evidence="5" id="KW-0479">Metal-binding</keyword>
<feature type="binding site" evidence="4">
    <location>
        <begin position="6"/>
        <end position="10"/>
    </location>
    <ligand>
        <name>ATP</name>
        <dbReference type="ChEBI" id="CHEBI:30616"/>
    </ligand>
</feature>
<comment type="similarity">
    <text evidence="1 5">Belongs to the 5-formyltetrahydrofolate cyclo-ligase family.</text>
</comment>
<evidence type="ECO:0000256" key="1">
    <source>
        <dbReference type="ARBA" id="ARBA00010638"/>
    </source>
</evidence>